<dbReference type="EC" id="2.7.8.-" evidence="12 13"/>
<dbReference type="InterPro" id="IPR001736">
    <property type="entry name" value="PLipase_D/transphosphatidylase"/>
</dbReference>
<proteinExistence type="inferred from homology"/>
<dbReference type="PROSITE" id="PS50035">
    <property type="entry name" value="PLD"/>
    <property type="match status" value="2"/>
</dbReference>
<dbReference type="OrthoDB" id="9762009at2"/>
<feature type="domain" description="PLD phosphodiesterase" evidence="14">
    <location>
        <begin position="219"/>
        <end position="246"/>
    </location>
</feature>
<dbReference type="InterPro" id="IPR030874">
    <property type="entry name" value="Cardiolipin_synth_Firmi"/>
</dbReference>
<dbReference type="RefSeq" id="WP_010620966.1">
    <property type="nucleotide sequence ID" value="NZ_AZGF01000006.1"/>
</dbReference>
<keyword evidence="7 12" id="KW-1133">Transmembrane helix</keyword>
<feature type="active site" evidence="12">
    <location>
        <position position="224"/>
    </location>
</feature>
<keyword evidence="16" id="KW-1185">Reference proteome</keyword>
<keyword evidence="9 12" id="KW-0472">Membrane</keyword>
<dbReference type="CDD" id="cd09110">
    <property type="entry name" value="PLDc_CLS_1"/>
    <property type="match status" value="1"/>
</dbReference>
<feature type="transmembrane region" description="Helical" evidence="12">
    <location>
        <begin position="34"/>
        <end position="57"/>
    </location>
</feature>
<keyword evidence="3 12" id="KW-0444">Lipid biosynthesis</keyword>
<keyword evidence="2 12" id="KW-1003">Cell membrane</keyword>
<keyword evidence="6" id="KW-0677">Repeat</keyword>
<dbReference type="PANTHER" id="PTHR21248:SF22">
    <property type="entry name" value="PHOSPHOLIPASE D"/>
    <property type="match status" value="1"/>
</dbReference>
<evidence type="ECO:0000256" key="7">
    <source>
        <dbReference type="ARBA" id="ARBA00022989"/>
    </source>
</evidence>
<evidence type="ECO:0000256" key="12">
    <source>
        <dbReference type="HAMAP-Rule" id="MF_01916"/>
    </source>
</evidence>
<feature type="transmembrane region" description="Helical" evidence="12">
    <location>
        <begin position="6"/>
        <end position="27"/>
    </location>
</feature>
<dbReference type="GO" id="GO:0008808">
    <property type="term" value="F:cardiolipin synthase activity"/>
    <property type="evidence" value="ECO:0007669"/>
    <property type="project" value="UniProtKB-UniRule"/>
</dbReference>
<gene>
    <name evidence="15" type="ORF">FD16_GL002184</name>
</gene>
<evidence type="ECO:0000256" key="11">
    <source>
        <dbReference type="ARBA" id="ARBA00023264"/>
    </source>
</evidence>
<keyword evidence="8 12" id="KW-0443">Lipid metabolism</keyword>
<evidence type="ECO:0000256" key="4">
    <source>
        <dbReference type="ARBA" id="ARBA00022679"/>
    </source>
</evidence>
<dbReference type="AlphaFoldDB" id="A0A0R1W500"/>
<comment type="function">
    <text evidence="12">Catalyzes the reversible phosphatidyl group transfer from one phosphatidylglycerol molecule to another to form cardiolipin (CL) (diphosphatidylglycerol) and glycerol.</text>
</comment>
<keyword evidence="11 12" id="KW-1208">Phospholipid metabolism</keyword>
<dbReference type="InterPro" id="IPR027379">
    <property type="entry name" value="CLS_N"/>
</dbReference>
<dbReference type="GO" id="GO:0032049">
    <property type="term" value="P:cardiolipin biosynthetic process"/>
    <property type="evidence" value="ECO:0007669"/>
    <property type="project" value="UniProtKB-UniRule"/>
</dbReference>
<dbReference type="Proteomes" id="UP000051820">
    <property type="component" value="Unassembled WGS sequence"/>
</dbReference>
<feature type="domain" description="PLD phosphodiesterase" evidence="14">
    <location>
        <begin position="399"/>
        <end position="426"/>
    </location>
</feature>
<evidence type="ECO:0000256" key="8">
    <source>
        <dbReference type="ARBA" id="ARBA00023098"/>
    </source>
</evidence>
<dbReference type="CDD" id="cd09112">
    <property type="entry name" value="PLDc_CLS_2"/>
    <property type="match status" value="1"/>
</dbReference>
<dbReference type="PATRIC" id="fig|1423807.3.peg.2244"/>
<dbReference type="Pfam" id="PF13396">
    <property type="entry name" value="PLDc_N"/>
    <property type="match status" value="1"/>
</dbReference>
<dbReference type="EMBL" id="AZGF01000006">
    <property type="protein sequence ID" value="KRM12669.1"/>
    <property type="molecule type" value="Genomic_DNA"/>
</dbReference>
<dbReference type="HAMAP" id="MF_01916">
    <property type="entry name" value="Cardiolipin_synth_Cls"/>
    <property type="match status" value="1"/>
</dbReference>
<dbReference type="Pfam" id="PF13091">
    <property type="entry name" value="PLDc_2"/>
    <property type="match status" value="2"/>
</dbReference>
<evidence type="ECO:0000256" key="2">
    <source>
        <dbReference type="ARBA" id="ARBA00022475"/>
    </source>
</evidence>
<evidence type="ECO:0000256" key="9">
    <source>
        <dbReference type="ARBA" id="ARBA00023136"/>
    </source>
</evidence>
<evidence type="ECO:0000256" key="1">
    <source>
        <dbReference type="ARBA" id="ARBA00004651"/>
    </source>
</evidence>
<evidence type="ECO:0000313" key="15">
    <source>
        <dbReference type="EMBL" id="KRM12669.1"/>
    </source>
</evidence>
<feature type="active site" evidence="12">
    <location>
        <position position="406"/>
    </location>
</feature>
<keyword evidence="4 12" id="KW-0808">Transferase</keyword>
<dbReference type="STRING" id="1423807.FD16_GL002184"/>
<comment type="caution">
    <text evidence="15">The sequence shown here is derived from an EMBL/GenBank/DDBJ whole genome shotgun (WGS) entry which is preliminary data.</text>
</comment>
<reference evidence="15 16" key="1">
    <citation type="journal article" date="2015" name="Genome Announc.">
        <title>Expanding the biotechnology potential of lactobacilli through comparative genomics of 213 strains and associated genera.</title>
        <authorList>
            <person name="Sun Z."/>
            <person name="Harris H.M."/>
            <person name="McCann A."/>
            <person name="Guo C."/>
            <person name="Argimon S."/>
            <person name="Zhang W."/>
            <person name="Yang X."/>
            <person name="Jeffery I.B."/>
            <person name="Cooney J.C."/>
            <person name="Kagawa T.F."/>
            <person name="Liu W."/>
            <person name="Song Y."/>
            <person name="Salvetti E."/>
            <person name="Wrobel A."/>
            <person name="Rasinkangas P."/>
            <person name="Parkhill J."/>
            <person name="Rea M.C."/>
            <person name="O'Sullivan O."/>
            <person name="Ritari J."/>
            <person name="Douillard F.P."/>
            <person name="Paul Ross R."/>
            <person name="Yang R."/>
            <person name="Briner A.E."/>
            <person name="Felis G.E."/>
            <person name="de Vos W.M."/>
            <person name="Barrangou R."/>
            <person name="Klaenhammer T.R."/>
            <person name="Caufield P.W."/>
            <person name="Cui Y."/>
            <person name="Zhang H."/>
            <person name="O'Toole P.W."/>
        </authorList>
    </citation>
    <scope>NUCLEOTIDE SEQUENCE [LARGE SCALE GENOMIC DNA]</scope>
    <source>
        <strain evidence="15 16">DSM 5007</strain>
    </source>
</reference>
<evidence type="ECO:0000256" key="3">
    <source>
        <dbReference type="ARBA" id="ARBA00022516"/>
    </source>
</evidence>
<comment type="subcellular location">
    <subcellularLocation>
        <location evidence="1 12">Cell membrane</location>
        <topology evidence="1 12">Multi-pass membrane protein</topology>
    </subcellularLocation>
</comment>
<keyword evidence="10 12" id="KW-0594">Phospholipid biosynthesis</keyword>
<organism evidence="15 16">
    <name type="scientific">Paucilactobacillus suebicus DSM 5007 = KCTC 3549</name>
    <dbReference type="NCBI Taxonomy" id="1423807"/>
    <lineage>
        <taxon>Bacteria</taxon>
        <taxon>Bacillati</taxon>
        <taxon>Bacillota</taxon>
        <taxon>Bacilli</taxon>
        <taxon>Lactobacillales</taxon>
        <taxon>Lactobacillaceae</taxon>
        <taxon>Paucilactobacillus</taxon>
    </lineage>
</organism>
<feature type="active site" evidence="12">
    <location>
        <position position="231"/>
    </location>
</feature>
<feature type="active site" evidence="12">
    <location>
        <position position="411"/>
    </location>
</feature>
<dbReference type="InterPro" id="IPR025202">
    <property type="entry name" value="PLD-like_dom"/>
</dbReference>
<protein>
    <recommendedName>
        <fullName evidence="12 13">Cardiolipin synthase</fullName>
        <shortName evidence="12">CL synthase</shortName>
        <ecNumber evidence="12 13">2.7.8.-</ecNumber>
    </recommendedName>
</protein>
<dbReference type="NCBIfam" id="TIGR04265">
    <property type="entry name" value="bac_cardiolipin"/>
    <property type="match status" value="1"/>
</dbReference>
<evidence type="ECO:0000256" key="6">
    <source>
        <dbReference type="ARBA" id="ARBA00022737"/>
    </source>
</evidence>
<dbReference type="SUPFAM" id="SSF56024">
    <property type="entry name" value="Phospholipase D/nuclease"/>
    <property type="match status" value="2"/>
</dbReference>
<evidence type="ECO:0000256" key="10">
    <source>
        <dbReference type="ARBA" id="ARBA00023209"/>
    </source>
</evidence>
<comment type="similarity">
    <text evidence="12">Belongs to the phospholipase D family. Cardiolipin synthase subfamily.</text>
</comment>
<evidence type="ECO:0000259" key="14">
    <source>
        <dbReference type="PROSITE" id="PS50035"/>
    </source>
</evidence>
<dbReference type="SMART" id="SM00155">
    <property type="entry name" value="PLDc"/>
    <property type="match status" value="2"/>
</dbReference>
<dbReference type="GO" id="GO:0005886">
    <property type="term" value="C:plasma membrane"/>
    <property type="evidence" value="ECO:0007669"/>
    <property type="project" value="UniProtKB-SubCell"/>
</dbReference>
<sequence>METWEIIKTIIVIIVALNIIAAIITVFREKREIAATWAWLLVLILLPVVGFIIYSFLGRKLSHRRLDKIRAQSPLQLKDSLDAQREAVGATETPNDRLLAAVRSMTLLFQNIDHAFLTRKNKVEVFADGNKLFKQMIKDFDQAKQSIHIEFYTFYSDNIGKEILAELEKKAAEGVEVRVIYDSWGSMGTTRRFFERLRELGGMAEPFLGVGSNLRDFRLNFRDHRKIVVVDGQISYVGGFNIGDQYLGRDEKFGNWRDTHLKIIGGGTYSLQQRFVRDWNATSAKKKITQYRQYFPINKTAREGNTRLQIISSGPESGTEQIKLGYLKLINSAKERLWIQSPYLIPDDSIIDALRVAIKSGVDVRIMIPNKPDHAFVYRASQYYARLMADAGAVIYFYDNGFIHAKTLVADGMLSSVGSANMDYRSFKLNFEINSFMYDEKIAKQLEDLYLDDIKHSTVVTSQMFKEQGAWLRFKQTFSRLLSPIL</sequence>
<dbReference type="eggNOG" id="COG1502">
    <property type="taxonomic scope" value="Bacteria"/>
</dbReference>
<dbReference type="Gene3D" id="3.30.870.10">
    <property type="entry name" value="Endonuclease Chain A"/>
    <property type="match status" value="2"/>
</dbReference>
<feature type="active site" evidence="12">
    <location>
        <position position="226"/>
    </location>
</feature>
<name>A0A0R1W500_9LACO</name>
<keyword evidence="5 12" id="KW-0812">Transmembrane</keyword>
<feature type="active site" evidence="12">
    <location>
        <position position="404"/>
    </location>
</feature>
<evidence type="ECO:0000256" key="5">
    <source>
        <dbReference type="ARBA" id="ARBA00022692"/>
    </source>
</evidence>
<comment type="catalytic activity">
    <reaction evidence="12">
        <text>2 a 1,2-diacyl-sn-glycero-3-phospho-(1'-sn-glycerol) = a cardiolipin + glycerol</text>
        <dbReference type="Rhea" id="RHEA:31451"/>
        <dbReference type="ChEBI" id="CHEBI:17754"/>
        <dbReference type="ChEBI" id="CHEBI:62237"/>
        <dbReference type="ChEBI" id="CHEBI:64716"/>
    </reaction>
</comment>
<accession>A0A0R1W500</accession>
<dbReference type="InterPro" id="IPR022924">
    <property type="entry name" value="Cardiolipin_synthase"/>
</dbReference>
<dbReference type="PANTHER" id="PTHR21248">
    <property type="entry name" value="CARDIOLIPIN SYNTHASE"/>
    <property type="match status" value="1"/>
</dbReference>
<evidence type="ECO:0000256" key="13">
    <source>
        <dbReference type="NCBIfam" id="TIGR04265"/>
    </source>
</evidence>
<evidence type="ECO:0000313" key="16">
    <source>
        <dbReference type="Proteomes" id="UP000051820"/>
    </source>
</evidence>